<name>A0A9P8WFY6_9HYPO</name>
<dbReference type="Proteomes" id="UP000777438">
    <property type="component" value="Unassembled WGS sequence"/>
</dbReference>
<reference evidence="1 2" key="1">
    <citation type="journal article" date="2021" name="Nat. Commun.">
        <title>Genetic determinants of endophytism in the Arabidopsis root mycobiome.</title>
        <authorList>
            <person name="Mesny F."/>
            <person name="Miyauchi S."/>
            <person name="Thiergart T."/>
            <person name="Pickel B."/>
            <person name="Atanasova L."/>
            <person name="Karlsson M."/>
            <person name="Huettel B."/>
            <person name="Barry K.W."/>
            <person name="Haridas S."/>
            <person name="Chen C."/>
            <person name="Bauer D."/>
            <person name="Andreopoulos W."/>
            <person name="Pangilinan J."/>
            <person name="LaButti K."/>
            <person name="Riley R."/>
            <person name="Lipzen A."/>
            <person name="Clum A."/>
            <person name="Drula E."/>
            <person name="Henrissat B."/>
            <person name="Kohler A."/>
            <person name="Grigoriev I.V."/>
            <person name="Martin F.M."/>
            <person name="Hacquard S."/>
        </authorList>
    </citation>
    <scope>NUCLEOTIDE SEQUENCE [LARGE SCALE GENOMIC DNA]</scope>
    <source>
        <strain evidence="1 2">MPI-CAGE-CH-0241</strain>
    </source>
</reference>
<gene>
    <name evidence="1" type="ORF">B0T10DRAFT_473453</name>
</gene>
<accession>A0A9P8WFY6</accession>
<evidence type="ECO:0000313" key="1">
    <source>
        <dbReference type="EMBL" id="KAH6898696.1"/>
    </source>
</evidence>
<organism evidence="1 2">
    <name type="scientific">Thelonectria olida</name>
    <dbReference type="NCBI Taxonomy" id="1576542"/>
    <lineage>
        <taxon>Eukaryota</taxon>
        <taxon>Fungi</taxon>
        <taxon>Dikarya</taxon>
        <taxon>Ascomycota</taxon>
        <taxon>Pezizomycotina</taxon>
        <taxon>Sordariomycetes</taxon>
        <taxon>Hypocreomycetidae</taxon>
        <taxon>Hypocreales</taxon>
        <taxon>Nectriaceae</taxon>
        <taxon>Thelonectria</taxon>
    </lineage>
</organism>
<dbReference type="AlphaFoldDB" id="A0A9P8WFY6"/>
<dbReference type="EMBL" id="JAGPYM010000002">
    <property type="protein sequence ID" value="KAH6898696.1"/>
    <property type="molecule type" value="Genomic_DNA"/>
</dbReference>
<comment type="caution">
    <text evidence="1">The sequence shown here is derived from an EMBL/GenBank/DDBJ whole genome shotgun (WGS) entry which is preliminary data.</text>
</comment>
<proteinExistence type="predicted"/>
<evidence type="ECO:0000313" key="2">
    <source>
        <dbReference type="Proteomes" id="UP000777438"/>
    </source>
</evidence>
<keyword evidence="2" id="KW-1185">Reference proteome</keyword>
<protein>
    <submittedName>
        <fullName evidence="1">Uncharacterized protein</fullName>
    </submittedName>
</protein>
<sequence>MTGLLFAFSSVPRWLNGGPFSSSCPGLPVREEGDASIYIFKYWCNCRYLRCNTPHSYAAEQLNTLISKSPVFLQVLIPSRNPSQRRQLRFFFPS</sequence>